<feature type="transmembrane region" description="Helical" evidence="1">
    <location>
        <begin position="29"/>
        <end position="53"/>
    </location>
</feature>
<accession>S2ERP8</accession>
<proteinExistence type="predicted"/>
<feature type="transmembrane region" description="Helical" evidence="1">
    <location>
        <begin position="115"/>
        <end position="138"/>
    </location>
</feature>
<evidence type="ECO:0000259" key="2">
    <source>
        <dbReference type="PROSITE" id="PS50850"/>
    </source>
</evidence>
<dbReference type="SUPFAM" id="SSF103473">
    <property type="entry name" value="MFS general substrate transporter"/>
    <property type="match status" value="1"/>
</dbReference>
<reference evidence="3 4" key="1">
    <citation type="journal article" date="2012" name="J. Bacteriol.">
        <title>Genome Sequence of "Candidatus Nitrosoarchaeum limnia" BG20, a Low-Salinity Ammonia-Oxidizing Archaeon from the San Francisco Bay Estuary.</title>
        <authorList>
            <person name="Mosier A.C."/>
            <person name="Allen E.E."/>
            <person name="Kim M."/>
            <person name="Ferriera S."/>
            <person name="Francis C.A."/>
        </authorList>
    </citation>
    <scope>NUCLEOTIDE SEQUENCE [LARGE SCALE GENOMIC DNA]</scope>
    <source>
        <strain evidence="3 4">BG20</strain>
    </source>
</reference>
<gene>
    <name evidence="3" type="ORF">BG20_I1866</name>
</gene>
<name>S2ERP8_9ARCH</name>
<keyword evidence="1" id="KW-0472">Membrane</keyword>
<dbReference type="Gene3D" id="1.20.1250.20">
    <property type="entry name" value="MFS general substrate transporter like domains"/>
    <property type="match status" value="1"/>
</dbReference>
<dbReference type="AlphaFoldDB" id="S2ERP8"/>
<dbReference type="GO" id="GO:0022857">
    <property type="term" value="F:transmembrane transporter activity"/>
    <property type="evidence" value="ECO:0007669"/>
    <property type="project" value="InterPro"/>
</dbReference>
<organism evidence="3 4">
    <name type="scientific">Candidatus Nitrosarchaeum limnium BG20</name>
    <dbReference type="NCBI Taxonomy" id="859192"/>
    <lineage>
        <taxon>Archaea</taxon>
        <taxon>Nitrososphaerota</taxon>
        <taxon>Nitrososphaeria</taxon>
        <taxon>Nitrosopumilales</taxon>
        <taxon>Nitrosopumilaceae</taxon>
        <taxon>Nitrosarchaeum</taxon>
    </lineage>
</organism>
<comment type="caution">
    <text evidence="3">The sequence shown here is derived from an EMBL/GenBank/DDBJ whole genome shotgun (WGS) entry which is preliminary data.</text>
</comment>
<feature type="transmembrane region" description="Helical" evidence="1">
    <location>
        <begin position="59"/>
        <end position="79"/>
    </location>
</feature>
<evidence type="ECO:0000313" key="3">
    <source>
        <dbReference type="EMBL" id="EPA05094.1"/>
    </source>
</evidence>
<evidence type="ECO:0000256" key="1">
    <source>
        <dbReference type="SAM" id="Phobius"/>
    </source>
</evidence>
<feature type="transmembrane region" description="Helical" evidence="1">
    <location>
        <begin position="292"/>
        <end position="314"/>
    </location>
</feature>
<keyword evidence="4" id="KW-1185">Reference proteome</keyword>
<keyword evidence="1" id="KW-0812">Transmembrane</keyword>
<protein>
    <submittedName>
        <fullName evidence="3">Transporter, major facilitator family protein</fullName>
    </submittedName>
</protein>
<feature type="transmembrane region" description="Helical" evidence="1">
    <location>
        <begin position="258"/>
        <end position="280"/>
    </location>
</feature>
<feature type="transmembrane region" description="Helical" evidence="1">
    <location>
        <begin position="350"/>
        <end position="375"/>
    </location>
</feature>
<feature type="transmembrane region" description="Helical" evidence="1">
    <location>
        <begin position="150"/>
        <end position="172"/>
    </location>
</feature>
<dbReference type="InterPro" id="IPR036259">
    <property type="entry name" value="MFS_trans_sf"/>
</dbReference>
<dbReference type="PANTHER" id="PTHR23518:SF2">
    <property type="entry name" value="MAJOR FACILITATOR SUPERFAMILY TRANSPORTER"/>
    <property type="match status" value="1"/>
</dbReference>
<dbReference type="InterPro" id="IPR020846">
    <property type="entry name" value="MFS_dom"/>
</dbReference>
<feature type="transmembrane region" description="Helical" evidence="1">
    <location>
        <begin position="414"/>
        <end position="436"/>
    </location>
</feature>
<dbReference type="Pfam" id="PF07690">
    <property type="entry name" value="MFS_1"/>
    <property type="match status" value="1"/>
</dbReference>
<feature type="transmembrane region" description="Helical" evidence="1">
    <location>
        <begin position="326"/>
        <end position="344"/>
    </location>
</feature>
<dbReference type="Proteomes" id="UP000014065">
    <property type="component" value="Unassembled WGS sequence"/>
</dbReference>
<evidence type="ECO:0000313" key="4">
    <source>
        <dbReference type="Proteomes" id="UP000014065"/>
    </source>
</evidence>
<feature type="transmembrane region" description="Helical" evidence="1">
    <location>
        <begin position="91"/>
        <end position="109"/>
    </location>
</feature>
<dbReference type="PANTHER" id="PTHR23518">
    <property type="entry name" value="C-METHYLTRANSFERASE"/>
    <property type="match status" value="1"/>
</dbReference>
<dbReference type="InterPro" id="IPR011701">
    <property type="entry name" value="MFS"/>
</dbReference>
<dbReference type="PROSITE" id="PS50850">
    <property type="entry name" value="MFS"/>
    <property type="match status" value="1"/>
</dbReference>
<dbReference type="EMBL" id="AHJG01000223">
    <property type="protein sequence ID" value="EPA05094.1"/>
    <property type="molecule type" value="Genomic_DNA"/>
</dbReference>
<feature type="domain" description="Major facilitator superfamily (MFS) profile" evidence="2">
    <location>
        <begin position="1"/>
        <end position="439"/>
    </location>
</feature>
<sequence length="445" mass="50093">MSNLKVIMSFSSHRTKYQRGLELKSKKKWMLFVLPSSITAEGLHIVIPLYVLFLGGNVANVGIVIGLHYGLSAIGAVFWGKVIDKYHLKRAILVTCFSAITICSIGLFFTKDLSLVVLISSISGFFIIGKNPVTQVLVMESVPNNQWSQLFTRISIITTFGSLGAFLVGSVWDRFFDLRPYFLFCAITSGIATILSFGVGSKSIIERHTIVHSIHGIRHIFNHNRLNFQFIFTKVPHPHDFKPIITVFQRKMSHDIGVLFLTNFLFYFGSNIFFTAFIPFLKKFEFTNSEVFLVYLIQTITLLTIFFFVPRLIARISEERATQISYLPRILGIITAATFIPITIGDYSLLMAIISSCMMVSAFSIFSVSNSIILFKTIPKGFEGTYLGVNSFMVGVGIFSGALTAGYISEWLSYSVSFAIAICIIFSSLVMFRFYLKHRLSHRTI</sequence>
<feature type="transmembrane region" description="Helical" evidence="1">
    <location>
        <begin position="178"/>
        <end position="199"/>
    </location>
</feature>
<keyword evidence="1" id="KW-1133">Transmembrane helix</keyword>
<feature type="transmembrane region" description="Helical" evidence="1">
    <location>
        <begin position="387"/>
        <end position="408"/>
    </location>
</feature>